<dbReference type="AlphaFoldDB" id="A0AAW4PHS7"/>
<keyword evidence="3" id="KW-1185">Reference proteome</keyword>
<evidence type="ECO:0000256" key="1">
    <source>
        <dbReference type="SAM" id="MobiDB-lite"/>
    </source>
</evidence>
<proteinExistence type="predicted"/>
<dbReference type="Proteomes" id="UP001430455">
    <property type="component" value="Unassembled WGS sequence"/>
</dbReference>
<feature type="compositionally biased region" description="Basic and acidic residues" evidence="1">
    <location>
        <begin position="1"/>
        <end position="13"/>
    </location>
</feature>
<reference evidence="2 3" key="1">
    <citation type="submission" date="2021-06" db="EMBL/GenBank/DDBJ databases">
        <title>Halomicroarcula sp. a new haloarchaeum isolated from saline soil.</title>
        <authorList>
            <person name="Duran-Viseras A."/>
            <person name="Sanchez-Porro C."/>
            <person name="Ventosa A."/>
        </authorList>
    </citation>
    <scope>NUCLEOTIDE SEQUENCE [LARGE SCALE GENOMIC DNA]</scope>
    <source>
        <strain evidence="2 3">F27</strain>
    </source>
</reference>
<protein>
    <submittedName>
        <fullName evidence="2">Uncharacterized protein</fullName>
    </submittedName>
</protein>
<dbReference type="EMBL" id="RKLT01000024">
    <property type="protein sequence ID" value="MBX0297647.1"/>
    <property type="molecule type" value="Genomic_DNA"/>
</dbReference>
<gene>
    <name evidence="2" type="ORF">EGH23_22495</name>
</gene>
<feature type="region of interest" description="Disordered" evidence="1">
    <location>
        <begin position="1"/>
        <end position="31"/>
    </location>
</feature>
<evidence type="ECO:0000313" key="2">
    <source>
        <dbReference type="EMBL" id="MBX0297647.1"/>
    </source>
</evidence>
<dbReference type="RefSeq" id="WP_220582233.1">
    <property type="nucleotide sequence ID" value="NZ_RKLT01000024.1"/>
</dbReference>
<comment type="caution">
    <text evidence="2">The sequence shown here is derived from an EMBL/GenBank/DDBJ whole genome shotgun (WGS) entry which is preliminary data.</text>
</comment>
<name>A0AAW4PHS7_9EURY</name>
<accession>A0AAW4PHS7</accession>
<evidence type="ECO:0000313" key="3">
    <source>
        <dbReference type="Proteomes" id="UP001430455"/>
    </source>
</evidence>
<sequence length="68" mass="7704">MSTDHRLADEQAHNEAVGDIETIATEHRRTQATGEVFEGIYKESSKTNEQLSKLEPYAKTYTYASVKQ</sequence>
<organism evidence="2 3">
    <name type="scientific">Haloarcula nitratireducens</name>
    <dbReference type="NCBI Taxonomy" id="2487749"/>
    <lineage>
        <taxon>Archaea</taxon>
        <taxon>Methanobacteriati</taxon>
        <taxon>Methanobacteriota</taxon>
        <taxon>Stenosarchaea group</taxon>
        <taxon>Halobacteria</taxon>
        <taxon>Halobacteriales</taxon>
        <taxon>Haloarculaceae</taxon>
        <taxon>Haloarcula</taxon>
    </lineage>
</organism>